<dbReference type="EMBL" id="JBHSGU010000001">
    <property type="protein sequence ID" value="MFC4698705.1"/>
    <property type="molecule type" value="Genomic_DNA"/>
</dbReference>
<dbReference type="InterPro" id="IPR013324">
    <property type="entry name" value="RNA_pol_sigma_r3/r4-like"/>
</dbReference>
<dbReference type="RefSeq" id="WP_382405337.1">
    <property type="nucleotide sequence ID" value="NZ_JBHSGU010000001.1"/>
</dbReference>
<protein>
    <submittedName>
        <fullName evidence="8">RNA polymerase sigma factor</fullName>
    </submittedName>
</protein>
<dbReference type="PANTHER" id="PTHR43133">
    <property type="entry name" value="RNA POLYMERASE ECF-TYPE SIGMA FACTO"/>
    <property type="match status" value="1"/>
</dbReference>
<dbReference type="Gene3D" id="1.10.1740.10">
    <property type="match status" value="1"/>
</dbReference>
<dbReference type="InterPro" id="IPR013249">
    <property type="entry name" value="RNA_pol_sigma70_r4_t2"/>
</dbReference>
<keyword evidence="9" id="KW-1185">Reference proteome</keyword>
<keyword evidence="2" id="KW-0805">Transcription regulation</keyword>
<evidence type="ECO:0000259" key="6">
    <source>
        <dbReference type="Pfam" id="PF04542"/>
    </source>
</evidence>
<accession>A0ABV9LSA5</accession>
<name>A0ABV9LSA5_9ALTE</name>
<evidence type="ECO:0000256" key="4">
    <source>
        <dbReference type="ARBA" id="ARBA00023125"/>
    </source>
</evidence>
<reference evidence="9" key="1">
    <citation type="journal article" date="2019" name="Int. J. Syst. Evol. Microbiol.">
        <title>The Global Catalogue of Microorganisms (GCM) 10K type strain sequencing project: providing services to taxonomists for standard genome sequencing and annotation.</title>
        <authorList>
            <consortium name="The Broad Institute Genomics Platform"/>
            <consortium name="The Broad Institute Genome Sequencing Center for Infectious Disease"/>
            <person name="Wu L."/>
            <person name="Ma J."/>
        </authorList>
    </citation>
    <scope>NUCLEOTIDE SEQUENCE [LARGE SCALE GENOMIC DNA]</scope>
    <source>
        <strain evidence="9">KACC 12507</strain>
    </source>
</reference>
<dbReference type="Gene3D" id="1.10.10.10">
    <property type="entry name" value="Winged helix-like DNA-binding domain superfamily/Winged helix DNA-binding domain"/>
    <property type="match status" value="1"/>
</dbReference>
<keyword evidence="3" id="KW-0731">Sigma factor</keyword>
<keyword evidence="5" id="KW-0804">Transcription</keyword>
<evidence type="ECO:0000256" key="1">
    <source>
        <dbReference type="ARBA" id="ARBA00010641"/>
    </source>
</evidence>
<sequence>MKLLTSLGLLDSKTNDVDVLIAEYAIKQKQKVFDQLYAQLADDLYHYLVSLSDQDLAQDIAQKTWLKVYEKPQRYQGKAGFKFWLFRVGRNALIDEFRKQNRVCHLLEEHLTEDGTRQEDILEQDIQLCFDRALMALPFLQREAFCLQQEGFSLEQIAQISGDPKETIKTRLRYAKGFLKRRLETLHE</sequence>
<evidence type="ECO:0000313" key="8">
    <source>
        <dbReference type="EMBL" id="MFC4698705.1"/>
    </source>
</evidence>
<comment type="caution">
    <text evidence="8">The sequence shown here is derived from an EMBL/GenBank/DDBJ whole genome shotgun (WGS) entry which is preliminary data.</text>
</comment>
<dbReference type="Pfam" id="PF08281">
    <property type="entry name" value="Sigma70_r4_2"/>
    <property type="match status" value="1"/>
</dbReference>
<dbReference type="Proteomes" id="UP001595897">
    <property type="component" value="Unassembled WGS sequence"/>
</dbReference>
<comment type="similarity">
    <text evidence="1">Belongs to the sigma-70 factor family. ECF subfamily.</text>
</comment>
<dbReference type="PANTHER" id="PTHR43133:SF8">
    <property type="entry name" value="RNA POLYMERASE SIGMA FACTOR HI_1459-RELATED"/>
    <property type="match status" value="1"/>
</dbReference>
<dbReference type="InterPro" id="IPR036388">
    <property type="entry name" value="WH-like_DNA-bd_sf"/>
</dbReference>
<evidence type="ECO:0000313" key="9">
    <source>
        <dbReference type="Proteomes" id="UP001595897"/>
    </source>
</evidence>
<dbReference type="SUPFAM" id="SSF88946">
    <property type="entry name" value="Sigma2 domain of RNA polymerase sigma factors"/>
    <property type="match status" value="1"/>
</dbReference>
<evidence type="ECO:0000256" key="2">
    <source>
        <dbReference type="ARBA" id="ARBA00023015"/>
    </source>
</evidence>
<dbReference type="SUPFAM" id="SSF88659">
    <property type="entry name" value="Sigma3 and sigma4 domains of RNA polymerase sigma factors"/>
    <property type="match status" value="1"/>
</dbReference>
<feature type="domain" description="RNA polymerase sigma factor 70 region 4 type 2" evidence="7">
    <location>
        <begin position="128"/>
        <end position="176"/>
    </location>
</feature>
<dbReference type="InterPro" id="IPR014284">
    <property type="entry name" value="RNA_pol_sigma-70_dom"/>
</dbReference>
<evidence type="ECO:0000256" key="5">
    <source>
        <dbReference type="ARBA" id="ARBA00023163"/>
    </source>
</evidence>
<proteinExistence type="inferred from homology"/>
<feature type="domain" description="RNA polymerase sigma-70 region 2" evidence="6">
    <location>
        <begin position="36"/>
        <end position="102"/>
    </location>
</feature>
<dbReference type="InterPro" id="IPR039425">
    <property type="entry name" value="RNA_pol_sigma-70-like"/>
</dbReference>
<dbReference type="Pfam" id="PF04542">
    <property type="entry name" value="Sigma70_r2"/>
    <property type="match status" value="1"/>
</dbReference>
<gene>
    <name evidence="8" type="ORF">ACFO4O_00840</name>
</gene>
<dbReference type="NCBIfam" id="TIGR02937">
    <property type="entry name" value="sigma70-ECF"/>
    <property type="match status" value="1"/>
</dbReference>
<evidence type="ECO:0000256" key="3">
    <source>
        <dbReference type="ARBA" id="ARBA00023082"/>
    </source>
</evidence>
<organism evidence="8 9">
    <name type="scientific">Glaciecola siphonariae</name>
    <dbReference type="NCBI Taxonomy" id="521012"/>
    <lineage>
        <taxon>Bacteria</taxon>
        <taxon>Pseudomonadati</taxon>
        <taxon>Pseudomonadota</taxon>
        <taxon>Gammaproteobacteria</taxon>
        <taxon>Alteromonadales</taxon>
        <taxon>Alteromonadaceae</taxon>
        <taxon>Glaciecola</taxon>
    </lineage>
</organism>
<dbReference type="InterPro" id="IPR007627">
    <property type="entry name" value="RNA_pol_sigma70_r2"/>
</dbReference>
<keyword evidence="4" id="KW-0238">DNA-binding</keyword>
<dbReference type="InterPro" id="IPR013325">
    <property type="entry name" value="RNA_pol_sigma_r2"/>
</dbReference>
<evidence type="ECO:0000259" key="7">
    <source>
        <dbReference type="Pfam" id="PF08281"/>
    </source>
</evidence>